<dbReference type="GO" id="GO:0009423">
    <property type="term" value="P:chorismate biosynthetic process"/>
    <property type="evidence" value="ECO:0007669"/>
    <property type="project" value="UniProtKB-UniPathway"/>
</dbReference>
<keyword evidence="3 6" id="KW-0808">Transferase</keyword>
<dbReference type="InterPro" id="IPR002480">
    <property type="entry name" value="DAHP_synth_2"/>
</dbReference>
<evidence type="ECO:0000256" key="3">
    <source>
        <dbReference type="ARBA" id="ARBA00022679"/>
    </source>
</evidence>
<dbReference type="AlphaFoldDB" id="A0A1R1PD89"/>
<dbReference type="SUPFAM" id="SSF51569">
    <property type="entry name" value="Aldolase"/>
    <property type="match status" value="1"/>
</dbReference>
<keyword evidence="5" id="KW-0464">Manganese</keyword>
<keyword evidence="5" id="KW-0170">Cobalt</keyword>
<evidence type="ECO:0000256" key="4">
    <source>
        <dbReference type="ARBA" id="ARBA00047508"/>
    </source>
</evidence>
<dbReference type="Proteomes" id="UP000188320">
    <property type="component" value="Unassembled WGS sequence"/>
</dbReference>
<evidence type="ECO:0000256" key="2">
    <source>
        <dbReference type="ARBA" id="ARBA00008911"/>
    </source>
</evidence>
<feature type="binding site" evidence="5">
    <location>
        <position position="454"/>
    </location>
    <ligand>
        <name>Mn(2+)</name>
        <dbReference type="ChEBI" id="CHEBI:29035"/>
    </ligand>
</feature>
<gene>
    <name evidence="7" type="ORF">AX774_g7702</name>
</gene>
<feature type="binding site" evidence="5">
    <location>
        <position position="424"/>
    </location>
    <ligand>
        <name>Mn(2+)</name>
        <dbReference type="ChEBI" id="CHEBI:29035"/>
    </ligand>
</feature>
<comment type="pathway">
    <text evidence="1 6">Metabolic intermediate biosynthesis; chorismate biosynthesis; chorismate from D-erythrose 4-phosphate and phosphoenolpyruvate: step 1/7.</text>
</comment>
<dbReference type="Pfam" id="PF01474">
    <property type="entry name" value="DAHP_synth_2"/>
    <property type="match status" value="1"/>
</dbReference>
<feature type="binding site" evidence="5">
    <location>
        <position position="71"/>
    </location>
    <ligand>
        <name>Mn(2+)</name>
        <dbReference type="ChEBI" id="CHEBI:29035"/>
    </ligand>
</feature>
<dbReference type="EC" id="2.5.1.54" evidence="6"/>
<comment type="caution">
    <text evidence="7">The sequence shown here is derived from an EMBL/GenBank/DDBJ whole genome shotgun (WGS) entry which is preliminary data.</text>
</comment>
<name>A0A1R1PD89_ZANCU</name>
<evidence type="ECO:0000313" key="7">
    <source>
        <dbReference type="EMBL" id="OMH78893.1"/>
    </source>
</evidence>
<organism evidence="7 8">
    <name type="scientific">Zancudomyces culisetae</name>
    <name type="common">Gut fungus</name>
    <name type="synonym">Smittium culisetae</name>
    <dbReference type="NCBI Taxonomy" id="1213189"/>
    <lineage>
        <taxon>Eukaryota</taxon>
        <taxon>Fungi</taxon>
        <taxon>Fungi incertae sedis</taxon>
        <taxon>Zoopagomycota</taxon>
        <taxon>Kickxellomycotina</taxon>
        <taxon>Harpellomycetes</taxon>
        <taxon>Harpellales</taxon>
        <taxon>Legeriomycetaceae</taxon>
        <taxon>Zancudomyces</taxon>
    </lineage>
</organism>
<dbReference type="UniPathway" id="UPA00053">
    <property type="reaction ID" value="UER00084"/>
</dbReference>
<dbReference type="GO" id="GO:0003849">
    <property type="term" value="F:3-deoxy-7-phosphoheptulonate synthase activity"/>
    <property type="evidence" value="ECO:0007669"/>
    <property type="project" value="UniProtKB-EC"/>
</dbReference>
<dbReference type="Gene3D" id="3.20.20.70">
    <property type="entry name" value="Aldolase class I"/>
    <property type="match status" value="1"/>
</dbReference>
<evidence type="ECO:0000256" key="1">
    <source>
        <dbReference type="ARBA" id="ARBA00004688"/>
    </source>
</evidence>
<sequence length="474" mass="53650">MTPNKEWTPNSWRAKPIKHNVEYTNQEALGRVLENINNLPPLVSPAEIDRLNKQLEKVSKGEAFLLQGGDCAESFSGCNAQQIEDKIKILLQMSLVMIWGMRVPLIRIARMGGQYAKPRSANTEVVDGKEVLTFRGENINGLEVDDREPNPDRLLRGYFHSAATVNYIRTLLNSDFANLHFPQNWNLEWVKSEDIRSEYKEIINKLADAFDFMKTIGVENGSPTLSSIDFYLSHEGLMLEYEEAMTERIQRMSQDESGKTQKKLSFVSLEKLGTESLEKSGDKYYNLSSHFLWIGDRTRQINGAHVEYFRGIANPIGLKVGPSLDPEELVRLLDILDPDFIPGKVTLIGRYGVSKVQAFLPQHIKAVQATNHKVVWCCDPCHGNTASTPEGYKTREYNNVIGEIGLSFDIHKTLNSKLNGIHLELTGEHVTECTGGSMNIEAKDLSRNYQSFCDPRLNYLQSLDIAFMVAKKYQ</sequence>
<dbReference type="PANTHER" id="PTHR21337">
    <property type="entry name" value="PHOSPHO-2-DEHYDRO-3-DEOXYHEPTONATE ALDOLASE 1, 2"/>
    <property type="match status" value="1"/>
</dbReference>
<feature type="binding site" evidence="5">
    <location>
        <position position="350"/>
    </location>
    <ligand>
        <name>phosphoenolpyruvate</name>
        <dbReference type="ChEBI" id="CHEBI:58702"/>
    </ligand>
</feature>
<comment type="cofactor">
    <cofactor evidence="5">
        <name>Mn(2+)</name>
        <dbReference type="ChEBI" id="CHEBI:29035"/>
    </cofactor>
    <cofactor evidence="5">
        <name>Co(2+)</name>
        <dbReference type="ChEBI" id="CHEBI:48828"/>
    </cofactor>
    <cofactor evidence="5">
        <name>Cd(2+)</name>
        <dbReference type="ChEBI" id="CHEBI:48775"/>
    </cofactor>
    <text evidence="5">Binds 1 divalent cation per subunit. The enzyme is active with manganese, cobalt or cadmium ions.</text>
</comment>
<accession>A0A1R1PD89</accession>
<reference evidence="8" key="1">
    <citation type="submission" date="2017-01" db="EMBL/GenBank/DDBJ databases">
        <authorList>
            <person name="Wang Y."/>
            <person name="White M."/>
            <person name="Kvist S."/>
            <person name="Moncalvo J.-M."/>
        </authorList>
    </citation>
    <scope>NUCLEOTIDE SEQUENCE [LARGE SCALE GENOMIC DNA]</scope>
    <source>
        <strain evidence="8">COL-18-3</strain>
    </source>
</reference>
<comment type="similarity">
    <text evidence="2 6">Belongs to the class-II DAHP synthase family.</text>
</comment>
<dbReference type="GO" id="GO:0009073">
    <property type="term" value="P:aromatic amino acid family biosynthetic process"/>
    <property type="evidence" value="ECO:0007669"/>
    <property type="project" value="UniProtKB-KW"/>
</dbReference>
<evidence type="ECO:0000256" key="6">
    <source>
        <dbReference type="RuleBase" id="RU363071"/>
    </source>
</evidence>
<feature type="binding site" evidence="5">
    <location>
        <position position="110"/>
    </location>
    <ligand>
        <name>phosphoenolpyruvate</name>
        <dbReference type="ChEBI" id="CHEBI:58702"/>
    </ligand>
</feature>
<dbReference type="OrthoDB" id="2338at2759"/>
<feature type="binding site" evidence="5">
    <location>
        <position position="319"/>
    </location>
    <ligand>
        <name>phosphoenolpyruvate</name>
        <dbReference type="ChEBI" id="CHEBI:58702"/>
    </ligand>
</feature>
<protein>
    <recommendedName>
        <fullName evidence="6">Phospho-2-dehydro-3-deoxyheptonate aldolase</fullName>
        <ecNumber evidence="6">2.5.1.54</ecNumber>
    </recommendedName>
</protein>
<feature type="binding site" evidence="5">
    <location>
        <position position="382"/>
    </location>
    <ligand>
        <name>Mn(2+)</name>
        <dbReference type="ChEBI" id="CHEBI:29035"/>
    </ligand>
</feature>
<evidence type="ECO:0000256" key="5">
    <source>
        <dbReference type="PIRSR" id="PIRSR602480-1"/>
    </source>
</evidence>
<keyword evidence="8" id="KW-1185">Reference proteome</keyword>
<keyword evidence="6" id="KW-0057">Aromatic amino acid biosynthesis</keyword>
<keyword evidence="6" id="KW-0028">Amino-acid biosynthesis</keyword>
<dbReference type="PANTHER" id="PTHR21337:SF0">
    <property type="entry name" value="PHOSPHO-2-DEHYDRO-3-DEOXYHEPTONATE ALDOLASE"/>
    <property type="match status" value="1"/>
</dbReference>
<proteinExistence type="inferred from homology"/>
<dbReference type="GO" id="GO:0008652">
    <property type="term" value="P:amino acid biosynthetic process"/>
    <property type="evidence" value="ECO:0007669"/>
    <property type="project" value="UniProtKB-KW"/>
</dbReference>
<dbReference type="EMBL" id="LSSK01001738">
    <property type="protein sequence ID" value="OMH78893.1"/>
    <property type="molecule type" value="Genomic_DNA"/>
</dbReference>
<dbReference type="InterPro" id="IPR013785">
    <property type="entry name" value="Aldolase_TIM"/>
</dbReference>
<comment type="catalytic activity">
    <reaction evidence="4 6">
        <text>D-erythrose 4-phosphate + phosphoenolpyruvate + H2O = 7-phospho-2-dehydro-3-deoxy-D-arabino-heptonate + phosphate</text>
        <dbReference type="Rhea" id="RHEA:14717"/>
        <dbReference type="ChEBI" id="CHEBI:15377"/>
        <dbReference type="ChEBI" id="CHEBI:16897"/>
        <dbReference type="ChEBI" id="CHEBI:43474"/>
        <dbReference type="ChEBI" id="CHEBI:58394"/>
        <dbReference type="ChEBI" id="CHEBI:58702"/>
        <dbReference type="EC" id="2.5.1.54"/>
    </reaction>
</comment>
<evidence type="ECO:0000313" key="8">
    <source>
        <dbReference type="Proteomes" id="UP000188320"/>
    </source>
</evidence>
<keyword evidence="5" id="KW-0104">Cadmium</keyword>